<feature type="transmembrane region" description="Helical" evidence="2">
    <location>
        <begin position="92"/>
        <end position="115"/>
    </location>
</feature>
<dbReference type="InterPro" id="IPR000620">
    <property type="entry name" value="EamA_dom"/>
</dbReference>
<organism evidence="4 5">
    <name type="scientific">Aminipila butyrica</name>
    <dbReference type="NCBI Taxonomy" id="433296"/>
    <lineage>
        <taxon>Bacteria</taxon>
        <taxon>Bacillati</taxon>
        <taxon>Bacillota</taxon>
        <taxon>Clostridia</taxon>
        <taxon>Peptostreptococcales</taxon>
        <taxon>Anaerovoracaceae</taxon>
        <taxon>Aminipila</taxon>
    </lineage>
</organism>
<keyword evidence="2" id="KW-0812">Transmembrane</keyword>
<evidence type="ECO:0000256" key="2">
    <source>
        <dbReference type="SAM" id="Phobius"/>
    </source>
</evidence>
<evidence type="ECO:0000313" key="5">
    <source>
        <dbReference type="Proteomes" id="UP000466848"/>
    </source>
</evidence>
<comment type="similarity">
    <text evidence="1">Belongs to the EamA transporter family.</text>
</comment>
<evidence type="ECO:0000313" key="4">
    <source>
        <dbReference type="EMBL" id="QIB68901.1"/>
    </source>
</evidence>
<feature type="transmembrane region" description="Helical" evidence="2">
    <location>
        <begin position="177"/>
        <end position="198"/>
    </location>
</feature>
<evidence type="ECO:0000259" key="3">
    <source>
        <dbReference type="Pfam" id="PF00892"/>
    </source>
</evidence>
<feature type="transmembrane region" description="Helical" evidence="2">
    <location>
        <begin position="66"/>
        <end position="86"/>
    </location>
</feature>
<dbReference type="SUPFAM" id="SSF103481">
    <property type="entry name" value="Multidrug resistance efflux transporter EmrE"/>
    <property type="match status" value="2"/>
</dbReference>
<dbReference type="KEGG" id="abut:Ami103574_06005"/>
<protein>
    <submittedName>
        <fullName evidence="4">DMT family transporter</fullName>
    </submittedName>
</protein>
<dbReference type="PANTHER" id="PTHR22911:SF137">
    <property type="entry name" value="SOLUTE CARRIER FAMILY 35 MEMBER G2-RELATED"/>
    <property type="match status" value="1"/>
</dbReference>
<evidence type="ECO:0000256" key="1">
    <source>
        <dbReference type="ARBA" id="ARBA00007362"/>
    </source>
</evidence>
<gene>
    <name evidence="4" type="ORF">Ami103574_06005</name>
</gene>
<feature type="transmembrane region" description="Helical" evidence="2">
    <location>
        <begin position="241"/>
        <end position="260"/>
    </location>
</feature>
<feature type="domain" description="EamA" evidence="3">
    <location>
        <begin position="148"/>
        <end position="283"/>
    </location>
</feature>
<dbReference type="RefSeq" id="WP_163065764.1">
    <property type="nucleotide sequence ID" value="NZ_CP048649.1"/>
</dbReference>
<dbReference type="PANTHER" id="PTHR22911">
    <property type="entry name" value="ACYL-MALONYL CONDENSING ENZYME-RELATED"/>
    <property type="match status" value="1"/>
</dbReference>
<reference evidence="4 5" key="1">
    <citation type="submission" date="2020-02" db="EMBL/GenBank/DDBJ databases">
        <authorList>
            <person name="Kim Y.B."/>
            <person name="Roh S.W."/>
        </authorList>
    </citation>
    <scope>NUCLEOTIDE SEQUENCE [LARGE SCALE GENOMIC DNA]</scope>
    <source>
        <strain evidence="4 5">DSM 103574</strain>
    </source>
</reference>
<dbReference type="Proteomes" id="UP000466848">
    <property type="component" value="Chromosome"/>
</dbReference>
<feature type="transmembrane region" description="Helical" evidence="2">
    <location>
        <begin position="7"/>
        <end position="29"/>
    </location>
</feature>
<feature type="transmembrane region" description="Helical" evidence="2">
    <location>
        <begin position="145"/>
        <end position="165"/>
    </location>
</feature>
<feature type="domain" description="EamA" evidence="3">
    <location>
        <begin position="7"/>
        <end position="137"/>
    </location>
</feature>
<dbReference type="Gene3D" id="1.10.3730.20">
    <property type="match status" value="1"/>
</dbReference>
<dbReference type="InterPro" id="IPR037185">
    <property type="entry name" value="EmrE-like"/>
</dbReference>
<sequence>MSKKTEGILYAVLSAIIYGFTPILARIAYDGGANGITVAFLRGAIPLPLLFVVLRSKKISLRLGSGLKPFLWVSMLGLSLTTILLYMSYSYISVGMATTLHFVYPVLVSLACAIFFKEKINLCKIIALILCSGGIGLFMDQLTSSGGLGIVLAILSGGTYTLYLICIDKSGLKDIHYLQLTFYLNVGLSVIAGVFGAATGKLNLLLSPMAWALCTLVALFTTLGALPLLQQGIKLTGASTAAILSTLEPITSVILGILILSEKVSTIKLVGCVFIIVSILLITLSESDTVFFKNTAGKIKSDESQEEMDCLSGTIENHNK</sequence>
<keyword evidence="5" id="KW-1185">Reference proteome</keyword>
<dbReference type="AlphaFoldDB" id="A0A858BSF4"/>
<accession>A0A858BSF4</accession>
<keyword evidence="2" id="KW-0472">Membrane</keyword>
<proteinExistence type="inferred from homology"/>
<dbReference type="GO" id="GO:0016020">
    <property type="term" value="C:membrane"/>
    <property type="evidence" value="ECO:0007669"/>
    <property type="project" value="InterPro"/>
</dbReference>
<feature type="transmembrane region" description="Helical" evidence="2">
    <location>
        <begin position="210"/>
        <end position="229"/>
    </location>
</feature>
<name>A0A858BSF4_9FIRM</name>
<dbReference type="EMBL" id="CP048649">
    <property type="protein sequence ID" value="QIB68901.1"/>
    <property type="molecule type" value="Genomic_DNA"/>
</dbReference>
<feature type="transmembrane region" description="Helical" evidence="2">
    <location>
        <begin position="35"/>
        <end position="54"/>
    </location>
</feature>
<keyword evidence="2" id="KW-1133">Transmembrane helix</keyword>
<dbReference type="Pfam" id="PF00892">
    <property type="entry name" value="EamA"/>
    <property type="match status" value="2"/>
</dbReference>
<feature type="transmembrane region" description="Helical" evidence="2">
    <location>
        <begin position="266"/>
        <end position="284"/>
    </location>
</feature>